<accession>A0A8J2PQS2</accession>
<dbReference type="AlphaFoldDB" id="A0A8J2PQS2"/>
<dbReference type="EMBL" id="CAJVCH010567314">
    <property type="protein sequence ID" value="CAG7832860.1"/>
    <property type="molecule type" value="Genomic_DNA"/>
</dbReference>
<keyword evidence="2" id="KW-1185">Reference proteome</keyword>
<feature type="non-terminal residue" evidence="1">
    <location>
        <position position="1"/>
    </location>
</feature>
<evidence type="ECO:0000313" key="1">
    <source>
        <dbReference type="EMBL" id="CAG7832860.1"/>
    </source>
</evidence>
<protein>
    <submittedName>
        <fullName evidence="1">Uncharacterized protein</fullName>
    </submittedName>
</protein>
<evidence type="ECO:0000313" key="2">
    <source>
        <dbReference type="Proteomes" id="UP000708208"/>
    </source>
</evidence>
<proteinExistence type="predicted"/>
<gene>
    <name evidence="1" type="ORF">AFUS01_LOCUS42520</name>
</gene>
<name>A0A8J2PQS2_9HEXA</name>
<comment type="caution">
    <text evidence="1">The sequence shown here is derived from an EMBL/GenBank/DDBJ whole genome shotgun (WGS) entry which is preliminary data.</text>
</comment>
<dbReference type="Proteomes" id="UP000708208">
    <property type="component" value="Unassembled WGS sequence"/>
</dbReference>
<feature type="non-terminal residue" evidence="1">
    <location>
        <position position="30"/>
    </location>
</feature>
<organism evidence="1 2">
    <name type="scientific">Allacma fusca</name>
    <dbReference type="NCBI Taxonomy" id="39272"/>
    <lineage>
        <taxon>Eukaryota</taxon>
        <taxon>Metazoa</taxon>
        <taxon>Ecdysozoa</taxon>
        <taxon>Arthropoda</taxon>
        <taxon>Hexapoda</taxon>
        <taxon>Collembola</taxon>
        <taxon>Symphypleona</taxon>
        <taxon>Sminthuridae</taxon>
        <taxon>Allacma</taxon>
    </lineage>
</organism>
<sequence length="30" mass="3578">IRLDYLYEYLSRDCTVIPLHLLTQAPARDE</sequence>
<reference evidence="1" key="1">
    <citation type="submission" date="2021-06" db="EMBL/GenBank/DDBJ databases">
        <authorList>
            <person name="Hodson N. C."/>
            <person name="Mongue J. A."/>
            <person name="Jaron S. K."/>
        </authorList>
    </citation>
    <scope>NUCLEOTIDE SEQUENCE</scope>
</reference>